<dbReference type="Pfam" id="PF03781">
    <property type="entry name" value="FGE-sulfatase"/>
    <property type="match status" value="1"/>
</dbReference>
<accession>A0ABV6YX10</accession>
<dbReference type="PANTHER" id="PTHR23150:SF19">
    <property type="entry name" value="FORMYLGLYCINE-GENERATING ENZYME"/>
    <property type="match status" value="1"/>
</dbReference>
<evidence type="ECO:0000313" key="2">
    <source>
        <dbReference type="EMBL" id="MFC1850736.1"/>
    </source>
</evidence>
<dbReference type="InterPro" id="IPR016187">
    <property type="entry name" value="CTDL_fold"/>
</dbReference>
<evidence type="ECO:0000313" key="3">
    <source>
        <dbReference type="Proteomes" id="UP001594351"/>
    </source>
</evidence>
<dbReference type="EMBL" id="JBHPBY010000120">
    <property type="protein sequence ID" value="MFC1850736.1"/>
    <property type="molecule type" value="Genomic_DNA"/>
</dbReference>
<dbReference type="Proteomes" id="UP001594351">
    <property type="component" value="Unassembled WGS sequence"/>
</dbReference>
<evidence type="ECO:0000259" key="1">
    <source>
        <dbReference type="Pfam" id="PF03781"/>
    </source>
</evidence>
<protein>
    <submittedName>
        <fullName evidence="2">Formylglycine-generating enzyme family protein</fullName>
    </submittedName>
</protein>
<feature type="domain" description="Sulfatase-modifying factor enzyme-like" evidence="1">
    <location>
        <begin position="27"/>
        <end position="120"/>
    </location>
</feature>
<gene>
    <name evidence="2" type="ORF">ACFL27_11135</name>
</gene>
<proteinExistence type="predicted"/>
<organism evidence="2 3">
    <name type="scientific">candidate division CSSED10-310 bacterium</name>
    <dbReference type="NCBI Taxonomy" id="2855610"/>
    <lineage>
        <taxon>Bacteria</taxon>
        <taxon>Bacteria division CSSED10-310</taxon>
    </lineage>
</organism>
<dbReference type="InterPro" id="IPR005532">
    <property type="entry name" value="SUMF_dom"/>
</dbReference>
<reference evidence="2 3" key="1">
    <citation type="submission" date="2024-09" db="EMBL/GenBank/DDBJ databases">
        <title>Laminarin stimulates single cell rates of sulfate reduction while oxygen inhibits transcriptomic activity in coastal marine sediment.</title>
        <authorList>
            <person name="Lindsay M."/>
            <person name="Orcutt B."/>
            <person name="Emerson D."/>
            <person name="Stepanauskas R."/>
            <person name="D'Angelo T."/>
        </authorList>
    </citation>
    <scope>NUCLEOTIDE SEQUENCE [LARGE SCALE GENOMIC DNA]</scope>
    <source>
        <strain evidence="2">SAG AM-311-K15</strain>
    </source>
</reference>
<comment type="caution">
    <text evidence="2">The sequence shown here is derived from an EMBL/GenBank/DDBJ whole genome shotgun (WGS) entry which is preliminary data.</text>
</comment>
<dbReference type="InterPro" id="IPR042095">
    <property type="entry name" value="SUMF_sf"/>
</dbReference>
<dbReference type="Gene3D" id="3.90.1580.10">
    <property type="entry name" value="paralog of FGE (formylglycine-generating enzyme)"/>
    <property type="match status" value="1"/>
</dbReference>
<name>A0ABV6YX10_UNCC1</name>
<dbReference type="SUPFAM" id="SSF56436">
    <property type="entry name" value="C-type lectin-like"/>
    <property type="match status" value="1"/>
</dbReference>
<keyword evidence="3" id="KW-1185">Reference proteome</keyword>
<dbReference type="PANTHER" id="PTHR23150">
    <property type="entry name" value="SULFATASE MODIFYING FACTOR 1, 2"/>
    <property type="match status" value="1"/>
</dbReference>
<dbReference type="InterPro" id="IPR051043">
    <property type="entry name" value="Sulfatase_Mod_Factor_Kinase"/>
</dbReference>
<sequence>MTERLQQSMLWDVQRNTYCGPLHEVCWHRNNGAHNSHVVGEKKSNAWGLYDMHGNVWEWCSDLYGDYPVGYALDPIGAEDGLNRVARGGSWCYYPVSCRSAARSRYHPSGRHSCDGFRVVADE</sequence>